<evidence type="ECO:0000313" key="1">
    <source>
        <dbReference type="EnsemblMetazoa" id="PPA44563.1"/>
    </source>
</evidence>
<protein>
    <submittedName>
        <fullName evidence="1">Uncharacterized protein</fullName>
    </submittedName>
</protein>
<dbReference type="Proteomes" id="UP000005239">
    <property type="component" value="Unassembled WGS sequence"/>
</dbReference>
<reference evidence="2" key="1">
    <citation type="journal article" date="2008" name="Nat. Genet.">
        <title>The Pristionchus pacificus genome provides a unique perspective on nematode lifestyle and parasitism.</title>
        <authorList>
            <person name="Dieterich C."/>
            <person name="Clifton S.W."/>
            <person name="Schuster L.N."/>
            <person name="Chinwalla A."/>
            <person name="Delehaunty K."/>
            <person name="Dinkelacker I."/>
            <person name="Fulton L."/>
            <person name="Fulton R."/>
            <person name="Godfrey J."/>
            <person name="Minx P."/>
            <person name="Mitreva M."/>
            <person name="Roeseler W."/>
            <person name="Tian H."/>
            <person name="Witte H."/>
            <person name="Yang S.P."/>
            <person name="Wilson R.K."/>
            <person name="Sommer R.J."/>
        </authorList>
    </citation>
    <scope>NUCLEOTIDE SEQUENCE [LARGE SCALE GENOMIC DNA]</scope>
    <source>
        <strain evidence="2">PS312</strain>
    </source>
</reference>
<organism evidence="1 2">
    <name type="scientific">Pristionchus pacificus</name>
    <name type="common">Parasitic nematode worm</name>
    <dbReference type="NCBI Taxonomy" id="54126"/>
    <lineage>
        <taxon>Eukaryota</taxon>
        <taxon>Metazoa</taxon>
        <taxon>Ecdysozoa</taxon>
        <taxon>Nematoda</taxon>
        <taxon>Chromadorea</taxon>
        <taxon>Rhabditida</taxon>
        <taxon>Rhabditina</taxon>
        <taxon>Diplogasteromorpha</taxon>
        <taxon>Diplogasteroidea</taxon>
        <taxon>Neodiplogasteridae</taxon>
        <taxon>Pristionchus</taxon>
    </lineage>
</organism>
<accession>A0A2A6BAJ9</accession>
<accession>A0A8R1Z4H4</accession>
<keyword evidence="2" id="KW-1185">Reference proteome</keyword>
<sequence length="59" mass="6463">MPKSRMYTWNTVVRGGSSTGQTHDSLLICQTTGVIGRCSSNIEGIQFEMELIATIERTG</sequence>
<proteinExistence type="predicted"/>
<dbReference type="EnsemblMetazoa" id="PPA44563.1">
    <property type="protein sequence ID" value="PPA44563.1"/>
    <property type="gene ID" value="WBGene00282932"/>
</dbReference>
<gene>
    <name evidence="1" type="primary">WBGene00282932</name>
</gene>
<name>A0A2A6BAJ9_PRIPA</name>
<evidence type="ECO:0000313" key="2">
    <source>
        <dbReference type="Proteomes" id="UP000005239"/>
    </source>
</evidence>
<reference evidence="1" key="2">
    <citation type="submission" date="2022-06" db="UniProtKB">
        <authorList>
            <consortium name="EnsemblMetazoa"/>
        </authorList>
    </citation>
    <scope>IDENTIFICATION</scope>
    <source>
        <strain evidence="1">PS312</strain>
    </source>
</reference>
<dbReference type="AlphaFoldDB" id="A0A2A6BAJ9"/>